<dbReference type="InterPro" id="IPR015813">
    <property type="entry name" value="Pyrv/PenolPyrv_kinase-like_dom"/>
</dbReference>
<evidence type="ECO:0000256" key="1">
    <source>
        <dbReference type="ARBA" id="ARBA00005568"/>
    </source>
</evidence>
<dbReference type="PANTHER" id="PTHR30502:SF0">
    <property type="entry name" value="PHOSPHOENOLPYRUVATE CARBOXYLASE FAMILY PROTEIN"/>
    <property type="match status" value="1"/>
</dbReference>
<dbReference type="AlphaFoldDB" id="A0A4Q5HH84"/>
<name>A0A4Q5HH84_9BACE</name>
<dbReference type="InterPro" id="IPR005000">
    <property type="entry name" value="Aldolase/citrate-lyase_domain"/>
</dbReference>
<gene>
    <name evidence="5" type="ORF">DWZ32_19715</name>
    <name evidence="6" type="ORF">EAJ06_08110</name>
</gene>
<dbReference type="RefSeq" id="WP_118216830.1">
    <property type="nucleotide sequence ID" value="NZ_JAJCKC010000025.1"/>
</dbReference>
<sequence>MKQNIENKARILGKGTWISLGSPIVTEVISMMQFDWLLFDLEHGFMQEHDILPNLMAVKSSGTKVIVRVSEFRSGLIARLLDWGVAGIMMPHVSSSEEAARVVGAMRYPPFGKRGFSSSSRSFGYGENAPRNITEWEPPLFIAQIENYEGVQNANSIAATEGVDMLFVGPRDLRLDLSVRKSADERIPFQEAISLTVKAAISSGKQAGILVSPEEDISDLCVMGFSAFAIGADLAVLRSGYKRIKV</sequence>
<evidence type="ECO:0000259" key="4">
    <source>
        <dbReference type="Pfam" id="PF03328"/>
    </source>
</evidence>
<dbReference type="Proteomes" id="UP000291191">
    <property type="component" value="Unassembled WGS sequence"/>
</dbReference>
<protein>
    <recommendedName>
        <fullName evidence="4">HpcH/HpaI aldolase/citrate lyase domain-containing protein</fullName>
    </recommendedName>
</protein>
<dbReference type="GO" id="GO:0005737">
    <property type="term" value="C:cytoplasm"/>
    <property type="evidence" value="ECO:0007669"/>
    <property type="project" value="TreeGrafter"/>
</dbReference>
<dbReference type="Gene3D" id="3.20.20.60">
    <property type="entry name" value="Phosphoenolpyruvate-binding domains"/>
    <property type="match status" value="1"/>
</dbReference>
<dbReference type="EMBL" id="QRQM01000028">
    <property type="protein sequence ID" value="RHN03705.1"/>
    <property type="molecule type" value="Genomic_DNA"/>
</dbReference>
<accession>A0A4Q5HH84</accession>
<dbReference type="SUPFAM" id="SSF51621">
    <property type="entry name" value="Phosphoenolpyruvate/pyruvate domain"/>
    <property type="match status" value="1"/>
</dbReference>
<comment type="caution">
    <text evidence="6">The sequence shown here is derived from an EMBL/GenBank/DDBJ whole genome shotgun (WGS) entry which is preliminary data.</text>
</comment>
<organism evidence="6 8">
    <name type="scientific">Bacteroides intestinalis</name>
    <dbReference type="NCBI Taxonomy" id="329854"/>
    <lineage>
        <taxon>Bacteria</taxon>
        <taxon>Pseudomonadati</taxon>
        <taxon>Bacteroidota</taxon>
        <taxon>Bacteroidia</taxon>
        <taxon>Bacteroidales</taxon>
        <taxon>Bacteroidaceae</taxon>
        <taxon>Bacteroides</taxon>
    </lineage>
</organism>
<dbReference type="InterPro" id="IPR040442">
    <property type="entry name" value="Pyrv_kinase-like_dom_sf"/>
</dbReference>
<reference evidence="5 7" key="1">
    <citation type="submission" date="2018-08" db="EMBL/GenBank/DDBJ databases">
        <title>A genome reference for cultivated species of the human gut microbiota.</title>
        <authorList>
            <person name="Zou Y."/>
            <person name="Xue W."/>
            <person name="Luo G."/>
        </authorList>
    </citation>
    <scope>NUCLEOTIDE SEQUENCE [LARGE SCALE GENOMIC DNA]</scope>
    <source>
        <strain evidence="5 7">AF31-23</strain>
    </source>
</reference>
<dbReference type="InterPro" id="IPR050251">
    <property type="entry name" value="HpcH-HpaI_aldolase"/>
</dbReference>
<keyword evidence="3" id="KW-0456">Lyase</keyword>
<dbReference type="Proteomes" id="UP000286003">
    <property type="component" value="Unassembled WGS sequence"/>
</dbReference>
<reference evidence="6 8" key="2">
    <citation type="journal article" date="2019" name="Science, e1252229">
        <title>Invertible promoters mediate bacterial phase variation, antibiotic resistance, and host adaptation in the gut.</title>
        <authorList>
            <person name="Jiang X."/>
            <person name="Hall A.B."/>
            <person name="Arthur T.D."/>
            <person name="Plichta D.R."/>
            <person name="Covington C.T."/>
            <person name="Poyet M."/>
            <person name="Crothers J."/>
            <person name="Moses P.L."/>
            <person name="Tolonen A.C."/>
            <person name="Vlamakis H."/>
            <person name="Alm E.J."/>
            <person name="Xavier R.J."/>
        </authorList>
    </citation>
    <scope>NUCLEOTIDE SEQUENCE [LARGE SCALE GENOMIC DNA]</scope>
    <source>
        <strain evidence="8">bf_0095</strain>
        <strain evidence="6">Bf_0095</strain>
    </source>
</reference>
<dbReference type="GO" id="GO:0016832">
    <property type="term" value="F:aldehyde-lyase activity"/>
    <property type="evidence" value="ECO:0007669"/>
    <property type="project" value="TreeGrafter"/>
</dbReference>
<evidence type="ECO:0000313" key="7">
    <source>
        <dbReference type="Proteomes" id="UP000286003"/>
    </source>
</evidence>
<proteinExistence type="inferred from homology"/>
<evidence type="ECO:0000313" key="6">
    <source>
        <dbReference type="EMBL" id="RYT80971.1"/>
    </source>
</evidence>
<comment type="similarity">
    <text evidence="1">Belongs to the HpcH/HpaI aldolase family.</text>
</comment>
<evidence type="ECO:0000313" key="5">
    <source>
        <dbReference type="EMBL" id="RHN03705.1"/>
    </source>
</evidence>
<keyword evidence="8" id="KW-1185">Reference proteome</keyword>
<keyword evidence="2" id="KW-0479">Metal-binding</keyword>
<evidence type="ECO:0000256" key="3">
    <source>
        <dbReference type="ARBA" id="ARBA00023239"/>
    </source>
</evidence>
<dbReference type="EMBL" id="RCXO01000008">
    <property type="protein sequence ID" value="RYT80971.1"/>
    <property type="molecule type" value="Genomic_DNA"/>
</dbReference>
<dbReference type="Pfam" id="PF03328">
    <property type="entry name" value="HpcH_HpaI"/>
    <property type="match status" value="1"/>
</dbReference>
<dbReference type="PANTHER" id="PTHR30502">
    <property type="entry name" value="2-KETO-3-DEOXY-L-RHAMNONATE ALDOLASE"/>
    <property type="match status" value="1"/>
</dbReference>
<dbReference type="GO" id="GO:0046872">
    <property type="term" value="F:metal ion binding"/>
    <property type="evidence" value="ECO:0007669"/>
    <property type="project" value="UniProtKB-KW"/>
</dbReference>
<evidence type="ECO:0000256" key="2">
    <source>
        <dbReference type="ARBA" id="ARBA00022723"/>
    </source>
</evidence>
<feature type="domain" description="HpcH/HpaI aldolase/citrate lyase" evidence="4">
    <location>
        <begin position="15"/>
        <end position="238"/>
    </location>
</feature>
<evidence type="ECO:0000313" key="8">
    <source>
        <dbReference type="Proteomes" id="UP000291191"/>
    </source>
</evidence>
<dbReference type="OrthoDB" id="1098025at2"/>